<dbReference type="Proteomes" id="UP000018958">
    <property type="component" value="Unassembled WGS sequence"/>
</dbReference>
<proteinExistence type="predicted"/>
<reference evidence="1 2" key="1">
    <citation type="submission" date="2013-11" db="EMBL/GenBank/DDBJ databases">
        <title>The Genome Sequence of Phytophthora parasitica CJ01A1.</title>
        <authorList>
            <consortium name="The Broad Institute Genomics Platform"/>
            <person name="Russ C."/>
            <person name="Tyler B."/>
            <person name="Panabieres F."/>
            <person name="Shan W."/>
            <person name="Tripathy S."/>
            <person name="Grunwald N."/>
            <person name="Machado M."/>
            <person name="Johnson C.S."/>
            <person name="Walker B."/>
            <person name="Young S.K."/>
            <person name="Zeng Q."/>
            <person name="Gargeya S."/>
            <person name="Fitzgerald M."/>
            <person name="Haas B."/>
            <person name="Abouelleil A."/>
            <person name="Allen A.W."/>
            <person name="Alvarado L."/>
            <person name="Arachchi H.M."/>
            <person name="Berlin A.M."/>
            <person name="Chapman S.B."/>
            <person name="Gainer-Dewar J."/>
            <person name="Goldberg J."/>
            <person name="Griggs A."/>
            <person name="Gujja S."/>
            <person name="Hansen M."/>
            <person name="Howarth C."/>
            <person name="Imamovic A."/>
            <person name="Ireland A."/>
            <person name="Larimer J."/>
            <person name="McCowan C."/>
            <person name="Murphy C."/>
            <person name="Pearson M."/>
            <person name="Poon T.W."/>
            <person name="Priest M."/>
            <person name="Roberts A."/>
            <person name="Saif S."/>
            <person name="Shea T."/>
            <person name="Sisk P."/>
            <person name="Sykes S."/>
            <person name="Wortman J."/>
            <person name="Nusbaum C."/>
            <person name="Birren B."/>
        </authorList>
    </citation>
    <scope>NUCLEOTIDE SEQUENCE [LARGE SCALE GENOMIC DNA]</scope>
    <source>
        <strain evidence="1 2">CJ01A1</strain>
    </source>
</reference>
<dbReference type="OrthoDB" id="124672at2759"/>
<sequence>MKSTFSEEGSQYIISDNANAIRNEVSSVFGKAVGVRQDPFHVIQRFTDEIKDRTAKKIISKQLHEAILVVDGALRQPSVMWGQFRSAAESVSRCDISCSESEWQRSVNSNLKQIERGGIYVHDNVFKEGGGKDHSLKVGSNYGQNPSMRHADILTLAQTATLCRGVIAESPQLEFNWRQIFQTASVDALALEANLQRSRQHNDSIKELLMKQIVFTETGKLSKADFFNSLCLAELDYEAAAGFSSEEYALLRQVHMEQKRAGRSWSECSLVTTLLYNMTVSSNGNQRLKLRRISFAMLAAKINCLATKTPTSDE</sequence>
<gene>
    <name evidence="1" type="ORF">F441_14361</name>
</gene>
<name>W2WH43_PHYNI</name>
<dbReference type="EMBL" id="ANIX01002822">
    <property type="protein sequence ID" value="ETP09821.1"/>
    <property type="molecule type" value="Genomic_DNA"/>
</dbReference>
<protein>
    <submittedName>
        <fullName evidence="1">Uncharacterized protein</fullName>
    </submittedName>
</protein>
<comment type="caution">
    <text evidence="1">The sequence shown here is derived from an EMBL/GenBank/DDBJ whole genome shotgun (WGS) entry which is preliminary data.</text>
</comment>
<organism evidence="1 2">
    <name type="scientific">Phytophthora nicotianae CJ01A1</name>
    <dbReference type="NCBI Taxonomy" id="1317063"/>
    <lineage>
        <taxon>Eukaryota</taxon>
        <taxon>Sar</taxon>
        <taxon>Stramenopiles</taxon>
        <taxon>Oomycota</taxon>
        <taxon>Peronosporomycetes</taxon>
        <taxon>Peronosporales</taxon>
        <taxon>Peronosporaceae</taxon>
        <taxon>Phytophthora</taxon>
    </lineage>
</organism>
<dbReference type="AlphaFoldDB" id="W2WH43"/>
<accession>W2WH43</accession>
<evidence type="ECO:0000313" key="1">
    <source>
        <dbReference type="EMBL" id="ETP09821.1"/>
    </source>
</evidence>
<evidence type="ECO:0000313" key="2">
    <source>
        <dbReference type="Proteomes" id="UP000018958"/>
    </source>
</evidence>